<dbReference type="AlphaFoldDB" id="G8X9D0"/>
<keyword evidence="2" id="KW-1185">Reference proteome</keyword>
<dbReference type="STRING" id="1041826.FCOL_05260"/>
<sequence length="631" mass="74043">MIRSHIIHLLLNYFEKMDFIKIKKNNIYLDYVSDSLTIKEENYSFSSEIKLNSSSFPFLIIENENTSLVLGSRDITSINKKKNISVEVELLGITYEGVLSTISLIPGFRKCNIKFFTPIFSLLTKNIGSFMPVISVIPNENNPEPYTSSARIRTKGFQFWKEFPKKYINKGYPEVKFNFPSIFHPYKHEKKEYWKDYKEYINCFDSEKNFLINDFSTDFYNNSIFFNQNEATPYLYLLSVLEFVFSSINYKVKGSFFDSDFIKKIMIFSENSNICDTDLFVTEQEVSFDSIPFFWEPTKEYYSLLSSLDPNDANVIIEYDFEITETDLNNGLKNIKIRSSLFGLEELLFSDLKVGKYKGFYETVIYGMDQLLLVSSTPYKHRRLDLKVLKTPFKNSEKAFKQIHPTIDFSRYVPDKTVGSFLNELKKMFNLKLVIDDFEKTVSLDLIELDLYNNPLVLNRVLHINSFEIVSYVSFLFKMKDEQESIYIDLKGSSPYINQSKDDCIIIESDFKILSHNKTTSEINKSFEEKQGIGLFLYDEKKSPYTSFNFEGQSLSLKDTYEYYWKKTLGIRLNSSSCEFSGLFSLTELNLIREVEDVFINNQHYKIISIEYSKETENFVYLKLKLESVYI</sequence>
<organism evidence="1 2">
    <name type="scientific">Flavobacterium columnare (strain ATCC 49512 / CIP 103533 / TG 44/87)</name>
    <dbReference type="NCBI Taxonomy" id="1041826"/>
    <lineage>
        <taxon>Bacteria</taxon>
        <taxon>Pseudomonadati</taxon>
        <taxon>Bacteroidota</taxon>
        <taxon>Flavobacteriia</taxon>
        <taxon>Flavobacteriales</taxon>
        <taxon>Flavobacteriaceae</taxon>
        <taxon>Flavobacterium</taxon>
    </lineage>
</organism>
<reference evidence="1 2" key="1">
    <citation type="journal article" date="2012" name="J. Bacteriol.">
        <title>Genome Sequence of the Fish Pathogen Flavobacterium columnare ATCC 49512.</title>
        <authorList>
            <person name="Tekedar H.C."/>
            <person name="Karsi A."/>
            <person name="Gillaspy A.F."/>
            <person name="Dyer D.W."/>
            <person name="Benton N.R."/>
            <person name="Zaitshik J."/>
            <person name="Vamenta S."/>
            <person name="Banes M.M."/>
            <person name="Gulsoy N."/>
            <person name="Aboko-Cole M."/>
            <person name="Waldbieser G.C."/>
            <person name="Lawrence M.L."/>
        </authorList>
    </citation>
    <scope>NUCLEOTIDE SEQUENCE [LARGE SCALE GENOMIC DNA]</scope>
    <source>
        <strain evidence="2">ATCC 49512 / CIP 103533 / TG 44/87</strain>
    </source>
</reference>
<name>G8X9D0_FLACA</name>
<evidence type="ECO:0000313" key="2">
    <source>
        <dbReference type="Proteomes" id="UP000005638"/>
    </source>
</evidence>
<protein>
    <submittedName>
        <fullName evidence="1">Uncharacterized protein</fullName>
    </submittedName>
</protein>
<dbReference type="EMBL" id="CP003222">
    <property type="protein sequence ID" value="AEW85877.1"/>
    <property type="molecule type" value="Genomic_DNA"/>
</dbReference>
<evidence type="ECO:0000313" key="1">
    <source>
        <dbReference type="EMBL" id="AEW85877.1"/>
    </source>
</evidence>
<accession>G8X9D0</accession>
<dbReference type="HOGENOM" id="CLU_439291_0_0_10"/>
<proteinExistence type="predicted"/>
<gene>
    <name evidence="1" type="ordered locus">FCOL_05260</name>
</gene>
<dbReference type="KEGG" id="fco:FCOL_05260"/>
<dbReference type="Proteomes" id="UP000005638">
    <property type="component" value="Chromosome"/>
</dbReference>
<dbReference type="eggNOG" id="ENOG502ZYBX">
    <property type="taxonomic scope" value="Bacteria"/>
</dbReference>